<keyword evidence="2" id="KW-0677">Repeat</keyword>
<feature type="compositionally biased region" description="Basic residues" evidence="5">
    <location>
        <begin position="25"/>
        <end position="42"/>
    </location>
</feature>
<reference evidence="6" key="1">
    <citation type="submission" date="2025-08" db="UniProtKB">
        <authorList>
            <consortium name="Ensembl"/>
        </authorList>
    </citation>
    <scope>IDENTIFICATION</scope>
</reference>
<evidence type="ECO:0000256" key="5">
    <source>
        <dbReference type="SAM" id="MobiDB-lite"/>
    </source>
</evidence>
<dbReference type="InterPro" id="IPR017956">
    <property type="entry name" value="AT_hook_DNA-bd_motif"/>
</dbReference>
<feature type="region of interest" description="Disordered" evidence="5">
    <location>
        <begin position="1"/>
        <end position="92"/>
    </location>
</feature>
<evidence type="ECO:0000256" key="3">
    <source>
        <dbReference type="ARBA" id="ARBA00023125"/>
    </source>
</evidence>
<dbReference type="PROSITE" id="PS00354">
    <property type="entry name" value="HMGI_Y"/>
    <property type="match status" value="1"/>
</dbReference>
<dbReference type="GO" id="GO:0000785">
    <property type="term" value="C:chromatin"/>
    <property type="evidence" value="ECO:0007669"/>
    <property type="project" value="InterPro"/>
</dbReference>
<evidence type="ECO:0000313" key="7">
    <source>
        <dbReference type="Proteomes" id="UP000694521"/>
    </source>
</evidence>
<evidence type="ECO:0000256" key="1">
    <source>
        <dbReference type="ARBA" id="ARBA00004123"/>
    </source>
</evidence>
<dbReference type="InterPro" id="IPR000637">
    <property type="entry name" value="HMGI/Y_DNA-bd_CS"/>
</dbReference>
<comment type="subcellular location">
    <subcellularLocation>
        <location evidence="1">Nucleus</location>
    </subcellularLocation>
</comment>
<keyword evidence="7" id="KW-1185">Reference proteome</keyword>
<keyword evidence="3" id="KW-0238">DNA-binding</keyword>
<protein>
    <submittedName>
        <fullName evidence="6">Uncharacterized protein</fullName>
    </submittedName>
</protein>
<evidence type="ECO:0000256" key="2">
    <source>
        <dbReference type="ARBA" id="ARBA00022737"/>
    </source>
</evidence>
<dbReference type="GO" id="GO:0003677">
    <property type="term" value="F:DNA binding"/>
    <property type="evidence" value="ECO:0007669"/>
    <property type="project" value="UniProtKB-KW"/>
</dbReference>
<proteinExistence type="predicted"/>
<dbReference type="PRINTS" id="PR00929">
    <property type="entry name" value="ATHOOK"/>
</dbReference>
<feature type="compositionally biased region" description="Basic and acidic residues" evidence="5">
    <location>
        <begin position="15"/>
        <end position="24"/>
    </location>
</feature>
<feature type="compositionally biased region" description="Pro residues" evidence="5">
    <location>
        <begin position="83"/>
        <end position="92"/>
    </location>
</feature>
<accession>A0A8B9IP62</accession>
<dbReference type="Proteomes" id="UP000694521">
    <property type="component" value="Unplaced"/>
</dbReference>
<sequence length="92" mass="9885">MSEAGAKSSQALASKGEKDASEKRGRGRPRKKPQVRSRRRPRAVAAGWEAGVGRRPRELPPGPGNATSTRWMLGYPKSRGGPQPSPLCTPPK</sequence>
<dbReference type="Ensembl" id="ENSACDT00005027268.1">
    <property type="protein sequence ID" value="ENSACDP00005022804.1"/>
    <property type="gene ID" value="ENSACDG00005016526.1"/>
</dbReference>
<dbReference type="GO" id="GO:0006355">
    <property type="term" value="P:regulation of DNA-templated transcription"/>
    <property type="evidence" value="ECO:0007669"/>
    <property type="project" value="InterPro"/>
</dbReference>
<keyword evidence="4" id="KW-0539">Nucleus</keyword>
<dbReference type="PRINTS" id="PR00930">
    <property type="entry name" value="HIGHMOBLTYIY"/>
</dbReference>
<dbReference type="InterPro" id="IPR000116">
    <property type="entry name" value="HMGA"/>
</dbReference>
<dbReference type="GO" id="GO:0005634">
    <property type="term" value="C:nucleus"/>
    <property type="evidence" value="ECO:0007669"/>
    <property type="project" value="UniProtKB-SubCell"/>
</dbReference>
<organism evidence="6 7">
    <name type="scientific">Anser cygnoides</name>
    <name type="common">Swan goose</name>
    <dbReference type="NCBI Taxonomy" id="8845"/>
    <lineage>
        <taxon>Eukaryota</taxon>
        <taxon>Metazoa</taxon>
        <taxon>Chordata</taxon>
        <taxon>Craniata</taxon>
        <taxon>Vertebrata</taxon>
        <taxon>Euteleostomi</taxon>
        <taxon>Archelosauria</taxon>
        <taxon>Archosauria</taxon>
        <taxon>Dinosauria</taxon>
        <taxon>Saurischia</taxon>
        <taxon>Theropoda</taxon>
        <taxon>Coelurosauria</taxon>
        <taxon>Aves</taxon>
        <taxon>Neognathae</taxon>
        <taxon>Galloanserae</taxon>
        <taxon>Anseriformes</taxon>
        <taxon>Anatidae</taxon>
        <taxon>Anserinae</taxon>
        <taxon>Anser</taxon>
    </lineage>
</organism>
<evidence type="ECO:0000313" key="6">
    <source>
        <dbReference type="Ensembl" id="ENSACDP00005022804.1"/>
    </source>
</evidence>
<dbReference type="AlphaFoldDB" id="A0A8B9IP62"/>
<evidence type="ECO:0000256" key="4">
    <source>
        <dbReference type="ARBA" id="ARBA00023242"/>
    </source>
</evidence>
<name>A0A8B9IP62_ANSCY</name>
<reference evidence="6" key="2">
    <citation type="submission" date="2025-09" db="UniProtKB">
        <authorList>
            <consortium name="Ensembl"/>
        </authorList>
    </citation>
    <scope>IDENTIFICATION</scope>
</reference>